<dbReference type="PANTHER" id="PTHR10545:SF29">
    <property type="entry name" value="GH14572P-RELATED"/>
    <property type="match status" value="1"/>
</dbReference>
<keyword evidence="2 5" id="KW-0808">Transferase</keyword>
<dbReference type="Proteomes" id="UP000327179">
    <property type="component" value="Chromosome"/>
</dbReference>
<dbReference type="KEGG" id="plal:FXN65_11295"/>
<evidence type="ECO:0000256" key="1">
    <source>
        <dbReference type="ARBA" id="ARBA00008694"/>
    </source>
</evidence>
<dbReference type="Pfam" id="PF00583">
    <property type="entry name" value="Acetyltransf_1"/>
    <property type="match status" value="1"/>
</dbReference>
<dbReference type="InterPro" id="IPR051016">
    <property type="entry name" value="Diverse_Substrate_AcTransf"/>
</dbReference>
<gene>
    <name evidence="5" type="ORF">FXN65_11295</name>
</gene>
<evidence type="ECO:0000256" key="3">
    <source>
        <dbReference type="ARBA" id="ARBA00023315"/>
    </source>
</evidence>
<dbReference type="Gene3D" id="3.40.630.30">
    <property type="match status" value="1"/>
</dbReference>
<organism evidence="5 6">
    <name type="scientific">Metapseudomonas lalkuanensis</name>
    <dbReference type="NCBI Taxonomy" id="2604832"/>
    <lineage>
        <taxon>Bacteria</taxon>
        <taxon>Pseudomonadati</taxon>
        <taxon>Pseudomonadota</taxon>
        <taxon>Gammaproteobacteria</taxon>
        <taxon>Pseudomonadales</taxon>
        <taxon>Pseudomonadaceae</taxon>
        <taxon>Metapseudomonas</taxon>
    </lineage>
</organism>
<keyword evidence="3" id="KW-0012">Acyltransferase</keyword>
<reference evidence="5 6" key="1">
    <citation type="submission" date="2019-08" db="EMBL/GenBank/DDBJ databases">
        <title>Whole-genome Sequencing of e-waste polymer degrading bacterium Pseudomonas sp. strain PE08.</title>
        <authorList>
            <person name="Kirdat K."/>
            <person name="Debbarma P."/>
            <person name="Narawade N."/>
            <person name="Suyal D."/>
            <person name="Thorat V."/>
            <person name="Shouche Y."/>
            <person name="Goel R."/>
            <person name="Yadav A."/>
        </authorList>
    </citation>
    <scope>NUCLEOTIDE SEQUENCE [LARGE SCALE GENOMIC DNA]</scope>
    <source>
        <strain evidence="5 6">PE08</strain>
    </source>
</reference>
<dbReference type="SUPFAM" id="SSF55729">
    <property type="entry name" value="Acyl-CoA N-acyltransferases (Nat)"/>
    <property type="match status" value="1"/>
</dbReference>
<evidence type="ECO:0000313" key="6">
    <source>
        <dbReference type="Proteomes" id="UP000327179"/>
    </source>
</evidence>
<evidence type="ECO:0000259" key="4">
    <source>
        <dbReference type="PROSITE" id="PS51186"/>
    </source>
</evidence>
<dbReference type="GO" id="GO:0008080">
    <property type="term" value="F:N-acetyltransferase activity"/>
    <property type="evidence" value="ECO:0007669"/>
    <property type="project" value="TreeGrafter"/>
</dbReference>
<sequence>MTLSIRPARPEDAQQILDFIIELAVYERAGHEVIASAEDIRRTLFAENAPSRALICLKDGQPIGYAVYFYSYSTWLGRNGIYLEDLYITPEQRGIGAGRQLLREIAREARANDCGRLEWSVLDWNQPAIDFYRSIGALPQDEWIRYRLDGDALREFAESNG</sequence>
<dbReference type="CDD" id="cd04301">
    <property type="entry name" value="NAT_SF"/>
    <property type="match status" value="1"/>
</dbReference>
<dbReference type="RefSeq" id="WP_151133289.1">
    <property type="nucleotide sequence ID" value="NZ_CP043311.1"/>
</dbReference>
<keyword evidence="6" id="KW-1185">Reference proteome</keyword>
<accession>A0A5J6QJF0</accession>
<dbReference type="EMBL" id="CP043311">
    <property type="protein sequence ID" value="QEY62634.1"/>
    <property type="molecule type" value="Genomic_DNA"/>
</dbReference>
<feature type="domain" description="N-acetyltransferase" evidence="4">
    <location>
        <begin position="3"/>
        <end position="158"/>
    </location>
</feature>
<comment type="similarity">
    <text evidence="1">Belongs to the acetyltransferase family.</text>
</comment>
<dbReference type="PROSITE" id="PS51186">
    <property type="entry name" value="GNAT"/>
    <property type="match status" value="1"/>
</dbReference>
<protein>
    <submittedName>
        <fullName evidence="5">GNAT family N-acetyltransferase</fullName>
    </submittedName>
</protein>
<dbReference type="PANTHER" id="PTHR10545">
    <property type="entry name" value="DIAMINE N-ACETYLTRANSFERASE"/>
    <property type="match status" value="1"/>
</dbReference>
<dbReference type="InterPro" id="IPR016181">
    <property type="entry name" value="Acyl_CoA_acyltransferase"/>
</dbReference>
<name>A0A5J6QJF0_9GAMM</name>
<dbReference type="InterPro" id="IPR000182">
    <property type="entry name" value="GNAT_dom"/>
</dbReference>
<proteinExistence type="inferred from homology"/>
<dbReference type="FunFam" id="3.40.630.30:FF:000064">
    <property type="entry name" value="GNAT family acetyltransferase"/>
    <property type="match status" value="1"/>
</dbReference>
<evidence type="ECO:0000256" key="2">
    <source>
        <dbReference type="ARBA" id="ARBA00022679"/>
    </source>
</evidence>
<evidence type="ECO:0000313" key="5">
    <source>
        <dbReference type="EMBL" id="QEY62634.1"/>
    </source>
</evidence>
<dbReference type="AlphaFoldDB" id="A0A5J6QJF0"/>